<keyword evidence="2" id="KW-1185">Reference proteome</keyword>
<name>A0AAN0YP58_PARTM</name>
<evidence type="ECO:0000313" key="1">
    <source>
        <dbReference type="EMBL" id="ANZ30845.1"/>
    </source>
</evidence>
<dbReference type="KEGG" id="ptl:AOT13_12485"/>
<dbReference type="CDD" id="cd09732">
    <property type="entry name" value="Csx1_III-U"/>
    <property type="match status" value="1"/>
</dbReference>
<dbReference type="Proteomes" id="UP000093052">
    <property type="component" value="Chromosome"/>
</dbReference>
<dbReference type="InterPro" id="IPR013383">
    <property type="entry name" value="CRISPR-assoc_prot_DxTHG_CS"/>
</dbReference>
<dbReference type="GeneID" id="56926258"/>
<dbReference type="InterPro" id="IPR011742">
    <property type="entry name" value="CRISPR-assoc_prot_TM1812"/>
</dbReference>
<dbReference type="NCBIfam" id="TIGR02221">
    <property type="entry name" value="cas_TM1812"/>
    <property type="match status" value="1"/>
</dbReference>
<reference evidence="2" key="1">
    <citation type="journal article" date="2016" name="Genome Announc.">
        <title>Complete Genome Sequence of Geobacillus thermoglucosidasius NCIMB 11955, the Progenitor of a Bioethanol Production Strain.</title>
        <authorList>
            <person name="Sheng L."/>
            <person name="Zhang Y."/>
            <person name="Minton N.P."/>
        </authorList>
    </citation>
    <scope>NUCLEOTIDE SEQUENCE [LARGE SCALE GENOMIC DNA]</scope>
    <source>
        <strain evidence="2">NCIMB 11955</strain>
    </source>
</reference>
<dbReference type="EMBL" id="CP016622">
    <property type="protein sequence ID" value="ANZ30845.1"/>
    <property type="molecule type" value="Genomic_DNA"/>
</dbReference>
<accession>A0AAN0YP58</accession>
<sequence length="437" mass="50354">MARNVLLSFLGRNDYEYCFYTYRGQRSSYTRFVQTAIYELFRNEEPMDVIIFATKEAKESNWNDKVREGQQVKGIQTAFQQIAPEATVKLVEIESGQDESANWKLFDSIIAEIGEGDTIYFDITHSFRSIPFVALIVLNYARLVKKATIGALAYGWFEKLGRPNEVKQLSPEQRLVPIVDLTNMAQLLDWTNGVDQFLRTGDASLIKELTARENRKVFCDANASPLLKREVEKLNKLAKQLDRTGNSIRTCRSLQVEEEVEKFRYQLEQVRHSQAEAIKPLVPILDEMEKKYSNFGGNTIINGWEVARWCVDNGLIQSALTMLSENVVTAICRAFQLEVTNVEIRNDLHSAIRIIIRRTKKEEWEVHSVPFVEEMVEKLLPYRELLKPFGEVAELRNDMNHAGVRERPLTADRFAQRVKTLLDAIKPFFEEMAALSQ</sequence>
<proteinExistence type="predicted"/>
<dbReference type="RefSeq" id="WP_042385326.1">
    <property type="nucleotide sequence ID" value="NZ_CP012712.1"/>
</dbReference>
<organism evidence="1 2">
    <name type="scientific">Parageobacillus thermoglucosidasius</name>
    <name type="common">Geobacillus thermoglucosidasius</name>
    <dbReference type="NCBI Taxonomy" id="1426"/>
    <lineage>
        <taxon>Bacteria</taxon>
        <taxon>Bacillati</taxon>
        <taxon>Bacillota</taxon>
        <taxon>Bacilli</taxon>
        <taxon>Bacillales</taxon>
        <taxon>Anoxybacillaceae</taxon>
        <taxon>Parageobacillus</taxon>
    </lineage>
</organism>
<dbReference type="AlphaFoldDB" id="A0AAN0YP58"/>
<dbReference type="NCBIfam" id="TIGR02549">
    <property type="entry name" value="CRISPR_DxTHG"/>
    <property type="match status" value="1"/>
</dbReference>
<gene>
    <name evidence="1" type="ORF">BCV53_12495</name>
</gene>
<protein>
    <submittedName>
        <fullName evidence="1">CRISPR-associated protein</fullName>
    </submittedName>
</protein>
<evidence type="ECO:0000313" key="2">
    <source>
        <dbReference type="Proteomes" id="UP000093052"/>
    </source>
</evidence>